<evidence type="ECO:0000256" key="1">
    <source>
        <dbReference type="SAM" id="MobiDB-lite"/>
    </source>
</evidence>
<feature type="compositionally biased region" description="Low complexity" evidence="1">
    <location>
        <begin position="12"/>
        <end position="24"/>
    </location>
</feature>
<keyword evidence="3" id="KW-1185">Reference proteome</keyword>
<evidence type="ECO:0000313" key="2">
    <source>
        <dbReference type="EMBL" id="KAG5835224.1"/>
    </source>
</evidence>
<sequence length="257" mass="26847">MQPLASSCPAISRSTSSSDMRSPSVARTCRSSAPMMVPLPSLSKTRRPSTKSSKLPLSLEREMCWSMGRKVSKSTILELISSGRGLPRTLSTSALVGFWPRARITSPHWAKVIFISPLGVRSNSRKASRNSSICSGENSRLMLLGSKSGSLGGSGRGSGTAAAGAAAGLAAGLPAGVALLGLRLLGLRLFGFDLLGRHGDGVWSLRSSGKAPGFFFCTCGWPRSPVCACVCVCVCASDAPSVRRSRPRARACVCVCV</sequence>
<dbReference type="EMBL" id="JAFIRN010000015">
    <property type="protein sequence ID" value="KAG5835224.1"/>
    <property type="molecule type" value="Genomic_DNA"/>
</dbReference>
<name>A0A9D3LT93_ANGAN</name>
<dbReference type="Proteomes" id="UP001044222">
    <property type="component" value="Chromosome 15"/>
</dbReference>
<gene>
    <name evidence="2" type="ORF">ANANG_G00269940</name>
</gene>
<feature type="region of interest" description="Disordered" evidence="1">
    <location>
        <begin position="1"/>
        <end position="30"/>
    </location>
</feature>
<evidence type="ECO:0000313" key="3">
    <source>
        <dbReference type="Proteomes" id="UP001044222"/>
    </source>
</evidence>
<comment type="caution">
    <text evidence="2">The sequence shown here is derived from an EMBL/GenBank/DDBJ whole genome shotgun (WGS) entry which is preliminary data.</text>
</comment>
<accession>A0A9D3LT93</accession>
<dbReference type="AlphaFoldDB" id="A0A9D3LT93"/>
<organism evidence="2 3">
    <name type="scientific">Anguilla anguilla</name>
    <name type="common">European freshwater eel</name>
    <name type="synonym">Muraena anguilla</name>
    <dbReference type="NCBI Taxonomy" id="7936"/>
    <lineage>
        <taxon>Eukaryota</taxon>
        <taxon>Metazoa</taxon>
        <taxon>Chordata</taxon>
        <taxon>Craniata</taxon>
        <taxon>Vertebrata</taxon>
        <taxon>Euteleostomi</taxon>
        <taxon>Actinopterygii</taxon>
        <taxon>Neopterygii</taxon>
        <taxon>Teleostei</taxon>
        <taxon>Anguilliformes</taxon>
        <taxon>Anguillidae</taxon>
        <taxon>Anguilla</taxon>
    </lineage>
</organism>
<proteinExistence type="predicted"/>
<reference evidence="2" key="1">
    <citation type="submission" date="2021-01" db="EMBL/GenBank/DDBJ databases">
        <title>A chromosome-scale assembly of European eel, Anguilla anguilla.</title>
        <authorList>
            <person name="Henkel C."/>
            <person name="Jong-Raadsen S.A."/>
            <person name="Dufour S."/>
            <person name="Weltzien F.-A."/>
            <person name="Palstra A.P."/>
            <person name="Pelster B."/>
            <person name="Spaink H.P."/>
            <person name="Van Den Thillart G.E."/>
            <person name="Jansen H."/>
            <person name="Zahm M."/>
            <person name="Klopp C."/>
            <person name="Cedric C."/>
            <person name="Louis A."/>
            <person name="Berthelot C."/>
            <person name="Parey E."/>
            <person name="Roest Crollius H."/>
            <person name="Montfort J."/>
            <person name="Robinson-Rechavi M."/>
            <person name="Bucao C."/>
            <person name="Bouchez O."/>
            <person name="Gislard M."/>
            <person name="Lluch J."/>
            <person name="Milhes M."/>
            <person name="Lampietro C."/>
            <person name="Lopez Roques C."/>
            <person name="Donnadieu C."/>
            <person name="Braasch I."/>
            <person name="Desvignes T."/>
            <person name="Postlethwait J."/>
            <person name="Bobe J."/>
            <person name="Guiguen Y."/>
            <person name="Dirks R."/>
        </authorList>
    </citation>
    <scope>NUCLEOTIDE SEQUENCE</scope>
    <source>
        <strain evidence="2">Tag_6206</strain>
        <tissue evidence="2">Liver</tissue>
    </source>
</reference>
<protein>
    <submittedName>
        <fullName evidence="2">Uncharacterized protein</fullName>
    </submittedName>
</protein>